<gene>
    <name evidence="1" type="ORF">HNQ09_003407</name>
</gene>
<evidence type="ECO:0000313" key="1">
    <source>
        <dbReference type="EMBL" id="MBB5235943.1"/>
    </source>
</evidence>
<accession>A0A7W8GIL3</accession>
<protein>
    <submittedName>
        <fullName evidence="1">Uncharacterized protein</fullName>
    </submittedName>
</protein>
<reference evidence="1 2" key="1">
    <citation type="submission" date="2020-08" db="EMBL/GenBank/DDBJ databases">
        <title>Genomic Encyclopedia of Type Strains, Phase IV (KMG-IV): sequencing the most valuable type-strain genomes for metagenomic binning, comparative biology and taxonomic classification.</title>
        <authorList>
            <person name="Goeker M."/>
        </authorList>
    </citation>
    <scope>NUCLEOTIDE SEQUENCE [LARGE SCALE GENOMIC DNA]</scope>
    <source>
        <strain evidence="1 2">DSM 101791</strain>
    </source>
</reference>
<dbReference type="AlphaFoldDB" id="A0A7W8GIL3"/>
<comment type="caution">
    <text evidence="1">The sequence shown here is derived from an EMBL/GenBank/DDBJ whole genome shotgun (WGS) entry which is preliminary data.</text>
</comment>
<evidence type="ECO:0000313" key="2">
    <source>
        <dbReference type="Proteomes" id="UP000525389"/>
    </source>
</evidence>
<dbReference type="EMBL" id="JACHFN010000018">
    <property type="protein sequence ID" value="MBB5235943.1"/>
    <property type="molecule type" value="Genomic_DNA"/>
</dbReference>
<sequence>MECIGRAGLYTTAERYYGGDVHAYMEALRDRQRRGEFDPRLGCQVQRSA</sequence>
<dbReference type="Proteomes" id="UP000525389">
    <property type="component" value="Unassembled WGS sequence"/>
</dbReference>
<keyword evidence="2" id="KW-1185">Reference proteome</keyword>
<organism evidence="1 2">
    <name type="scientific">Deinococcus budaensis</name>
    <dbReference type="NCBI Taxonomy" id="1665626"/>
    <lineage>
        <taxon>Bacteria</taxon>
        <taxon>Thermotogati</taxon>
        <taxon>Deinococcota</taxon>
        <taxon>Deinococci</taxon>
        <taxon>Deinococcales</taxon>
        <taxon>Deinococcaceae</taxon>
        <taxon>Deinococcus</taxon>
    </lineage>
</organism>
<proteinExistence type="predicted"/>
<name>A0A7W8GIL3_9DEIO</name>
<dbReference type="RefSeq" id="WP_246363448.1">
    <property type="nucleotide sequence ID" value="NZ_JACHFN010000018.1"/>
</dbReference>